<keyword evidence="2" id="KW-1185">Reference proteome</keyword>
<dbReference type="Proteomes" id="UP000887564">
    <property type="component" value="Unplaced"/>
</dbReference>
<protein>
    <submittedName>
        <fullName evidence="3">Uncharacterized protein</fullName>
    </submittedName>
</protein>
<evidence type="ECO:0000313" key="3">
    <source>
        <dbReference type="WBParaSite" id="PEQ_0000118801-mRNA-1"/>
    </source>
</evidence>
<accession>A0A914R4J4</accession>
<name>A0A914R4J4_PAREQ</name>
<evidence type="ECO:0000256" key="1">
    <source>
        <dbReference type="SAM" id="Phobius"/>
    </source>
</evidence>
<evidence type="ECO:0000313" key="2">
    <source>
        <dbReference type="Proteomes" id="UP000887564"/>
    </source>
</evidence>
<keyword evidence="1" id="KW-0812">Transmembrane</keyword>
<feature type="transmembrane region" description="Helical" evidence="1">
    <location>
        <begin position="38"/>
        <end position="58"/>
    </location>
</feature>
<proteinExistence type="predicted"/>
<keyword evidence="1" id="KW-1133">Transmembrane helix</keyword>
<dbReference type="WBParaSite" id="PEQ_0000118801-mRNA-1">
    <property type="protein sequence ID" value="PEQ_0000118801-mRNA-1"/>
    <property type="gene ID" value="PEQ_0000118801"/>
</dbReference>
<sequence>MRFITVGFGSLNDLDSDFGYFLCFPTKMHTLPAHSRRAYILVLFQHDILVTVLFYMYFR</sequence>
<keyword evidence="1" id="KW-0472">Membrane</keyword>
<dbReference type="AlphaFoldDB" id="A0A914R4J4"/>
<organism evidence="2 3">
    <name type="scientific">Parascaris equorum</name>
    <name type="common">Equine roundworm</name>
    <dbReference type="NCBI Taxonomy" id="6256"/>
    <lineage>
        <taxon>Eukaryota</taxon>
        <taxon>Metazoa</taxon>
        <taxon>Ecdysozoa</taxon>
        <taxon>Nematoda</taxon>
        <taxon>Chromadorea</taxon>
        <taxon>Rhabditida</taxon>
        <taxon>Spirurina</taxon>
        <taxon>Ascaridomorpha</taxon>
        <taxon>Ascaridoidea</taxon>
        <taxon>Ascarididae</taxon>
        <taxon>Parascaris</taxon>
    </lineage>
</organism>
<reference evidence="3" key="1">
    <citation type="submission" date="2022-11" db="UniProtKB">
        <authorList>
            <consortium name="WormBaseParasite"/>
        </authorList>
    </citation>
    <scope>IDENTIFICATION</scope>
</reference>